<dbReference type="CDD" id="cd00840">
    <property type="entry name" value="MPP_Mre11_N"/>
    <property type="match status" value="1"/>
</dbReference>
<evidence type="ECO:0000256" key="4">
    <source>
        <dbReference type="ARBA" id="ARBA00022801"/>
    </source>
</evidence>
<dbReference type="PIRSF" id="PIRSF033093">
    <property type="entry name" value="UCP_ML1119"/>
    <property type="match status" value="1"/>
</dbReference>
<feature type="region of interest" description="Disordered" evidence="6">
    <location>
        <begin position="170"/>
        <end position="190"/>
    </location>
</feature>
<dbReference type="InterPro" id="IPR014577">
    <property type="entry name" value="UCP033093_metalloPase"/>
</dbReference>
<dbReference type="Gene3D" id="3.60.21.10">
    <property type="match status" value="1"/>
</dbReference>
<feature type="domain" description="Calcineurin-like phosphoesterase" evidence="7">
    <location>
        <begin position="3"/>
        <end position="102"/>
    </location>
</feature>
<evidence type="ECO:0000256" key="2">
    <source>
        <dbReference type="ARBA" id="ARBA00013365"/>
    </source>
</evidence>
<evidence type="ECO:0000259" key="7">
    <source>
        <dbReference type="Pfam" id="PF00149"/>
    </source>
</evidence>
<gene>
    <name evidence="8" type="ORF">ERJ67_08555</name>
</gene>
<evidence type="ECO:0000256" key="5">
    <source>
        <dbReference type="ARBA" id="ARBA00022839"/>
    </source>
</evidence>
<evidence type="ECO:0000313" key="9">
    <source>
        <dbReference type="Proteomes" id="UP000317990"/>
    </source>
</evidence>
<dbReference type="GO" id="GO:0004527">
    <property type="term" value="F:exonuclease activity"/>
    <property type="evidence" value="ECO:0007669"/>
    <property type="project" value="UniProtKB-KW"/>
</dbReference>
<dbReference type="SUPFAM" id="SSF56300">
    <property type="entry name" value="Metallo-dependent phosphatases"/>
    <property type="match status" value="1"/>
</dbReference>
<dbReference type="InterPro" id="IPR041796">
    <property type="entry name" value="Mre11_N"/>
</dbReference>
<dbReference type="PANTHER" id="PTHR30337:SF0">
    <property type="entry name" value="NUCLEASE SBCCD SUBUNIT D"/>
    <property type="match status" value="1"/>
</dbReference>
<dbReference type="PANTHER" id="PTHR30337">
    <property type="entry name" value="COMPONENT OF ATP-DEPENDENT DSDNA EXONUCLEASE"/>
    <property type="match status" value="1"/>
</dbReference>
<keyword evidence="5 8" id="KW-0269">Exonuclease</keyword>
<dbReference type="InterPro" id="IPR004843">
    <property type="entry name" value="Calcineurin-like_PHP"/>
</dbReference>
<comment type="caution">
    <text evidence="8">The sequence shown here is derived from an EMBL/GenBank/DDBJ whole genome shotgun (WGS) entry which is preliminary data.</text>
</comment>
<organism evidence="8 9">
    <name type="scientific">Aphanocapsa feldmannii 277cV</name>
    <dbReference type="NCBI Taxonomy" id="2507553"/>
    <lineage>
        <taxon>Bacteria</taxon>
        <taxon>Bacillati</taxon>
        <taxon>Cyanobacteriota</taxon>
        <taxon>Cyanophyceae</taxon>
        <taxon>Oscillatoriophycideae</taxon>
        <taxon>Chroococcales</taxon>
        <taxon>Microcystaceae</taxon>
        <taxon>Aphanocapsa</taxon>
    </lineage>
</organism>
<dbReference type="EMBL" id="SRMO01000083">
    <property type="protein sequence ID" value="TGG91183.1"/>
    <property type="molecule type" value="Genomic_DNA"/>
</dbReference>
<evidence type="ECO:0000256" key="6">
    <source>
        <dbReference type="SAM" id="MobiDB-lite"/>
    </source>
</evidence>
<evidence type="ECO:0000256" key="3">
    <source>
        <dbReference type="ARBA" id="ARBA00022722"/>
    </source>
</evidence>
<accession>A0A524RLW5</accession>
<dbReference type="AlphaFoldDB" id="A0A524RLW5"/>
<dbReference type="InterPro" id="IPR029052">
    <property type="entry name" value="Metallo-depent_PP-like"/>
</dbReference>
<keyword evidence="4" id="KW-0378">Hydrolase</keyword>
<dbReference type="Proteomes" id="UP000317990">
    <property type="component" value="Unassembled WGS sequence"/>
</dbReference>
<keyword evidence="3" id="KW-0540">Nuclease</keyword>
<comment type="similarity">
    <text evidence="1">Belongs to the SbcD family.</text>
</comment>
<protein>
    <recommendedName>
        <fullName evidence="2">Nuclease SbcCD subunit D</fullName>
    </recommendedName>
</protein>
<evidence type="ECO:0000313" key="8">
    <source>
        <dbReference type="EMBL" id="TGG91183.1"/>
    </source>
</evidence>
<evidence type="ECO:0000256" key="1">
    <source>
        <dbReference type="ARBA" id="ARBA00010555"/>
    </source>
</evidence>
<proteinExistence type="inferred from homology"/>
<sequence>MVRFLHTADWQLGKPYGRVTDPGKQARLRQARYDAIGRIAGLAAEQQSCFVLIAGDLFDATAPTRSDVSRACSAIGRIPCPVFVIPGNHDHGGPGSLWEEAYFCDEQRSLAKNMRVLLKREPEVLDGAVILPCPLLRKAEPRDPTAWISRCDTSGWGDLPRIVLAHGSVQGFGGDDDSDDENPAPTTNRIELGDLPPGEIDYIALGDWHGLKQVAPNAWYCGCHEQDRFPRASQYRSGQVLSVEVGRGVPPQVVPMDTGLIRWQELEQRFLCDGDLTTLEKCLRTALADRVDEDLLLLTLRGTLSFSADSKLQQLLKPYEARLIRLERRGRHAVIPNDSELQSLTGRAGDPLVARVASRLEEALAEADDDPRQQRLVQLALRELHGLCSPGG</sequence>
<reference evidence="8 9" key="1">
    <citation type="journal article" date="2019" name="mSystems">
        <title>Life at home and on the roam: Genomic adaptions reflect the dual lifestyle of an intracellular, facultative symbiont.</title>
        <authorList>
            <person name="Burgsdorf I."/>
        </authorList>
    </citation>
    <scope>NUCLEOTIDE SEQUENCE [LARGE SCALE GENOMIC DNA]</scope>
    <source>
        <strain evidence="8">277cV</strain>
    </source>
</reference>
<dbReference type="Pfam" id="PF00149">
    <property type="entry name" value="Metallophos"/>
    <property type="match status" value="1"/>
</dbReference>
<dbReference type="InterPro" id="IPR050535">
    <property type="entry name" value="DNA_Repair-Maintenance_Comp"/>
</dbReference>
<name>A0A524RLW5_9CHRO</name>